<dbReference type="Pfam" id="PF13385">
    <property type="entry name" value="Laminin_G_3"/>
    <property type="match status" value="1"/>
</dbReference>
<dbReference type="SUPFAM" id="SSF49899">
    <property type="entry name" value="Concanavalin A-like lectins/glucanases"/>
    <property type="match status" value="1"/>
</dbReference>
<protein>
    <submittedName>
        <fullName evidence="2">LamG domain-containing protein</fullName>
    </submittedName>
</protein>
<dbReference type="RefSeq" id="WP_305008819.1">
    <property type="nucleotide sequence ID" value="NZ_JAUQSY010000019.1"/>
</dbReference>
<name>A0ABT9BHW1_9BACT</name>
<accession>A0ABT9BHW1</accession>
<dbReference type="EMBL" id="JAUQSY010000019">
    <property type="protein sequence ID" value="MDO7877390.1"/>
    <property type="molecule type" value="Genomic_DNA"/>
</dbReference>
<dbReference type="Proteomes" id="UP001176429">
    <property type="component" value="Unassembled WGS sequence"/>
</dbReference>
<gene>
    <name evidence="2" type="ORF">Q5H93_21795</name>
</gene>
<sequence length="268" mass="29166">MAQRLLTLGAAALRLRLPGYALAFPNFLQNLTNATTSYVGNTFTLETLVKVNAFANPPGYGSGNLAQYIFLCSGSESYAFSLLFLASGKIRFRNYKNGVDYETGSGVVKVGGWFHLAFVHDYENLVMRFYINAVQVYQTDIVMTIRPNTAFSIGNVDSDRSNSNLFGELDEFRMWKTARTAQQISDNYRRPNAALIADGQITPATTAFCHDFDTPVPVASPVFTDGSGNGVSLSSSYAALRAAQTGPCPLLTGYPTTTPRKILTLTTA</sequence>
<keyword evidence="3" id="KW-1185">Reference proteome</keyword>
<organism evidence="2 3">
    <name type="scientific">Hymenobacter aranciens</name>
    <dbReference type="NCBI Taxonomy" id="3063996"/>
    <lineage>
        <taxon>Bacteria</taxon>
        <taxon>Pseudomonadati</taxon>
        <taxon>Bacteroidota</taxon>
        <taxon>Cytophagia</taxon>
        <taxon>Cytophagales</taxon>
        <taxon>Hymenobacteraceae</taxon>
        <taxon>Hymenobacter</taxon>
    </lineage>
</organism>
<feature type="signal peptide" evidence="1">
    <location>
        <begin position="1"/>
        <end position="23"/>
    </location>
</feature>
<dbReference type="Gene3D" id="2.60.120.200">
    <property type="match status" value="1"/>
</dbReference>
<evidence type="ECO:0000313" key="2">
    <source>
        <dbReference type="EMBL" id="MDO7877390.1"/>
    </source>
</evidence>
<reference evidence="2" key="1">
    <citation type="submission" date="2023-07" db="EMBL/GenBank/DDBJ databases">
        <authorList>
            <person name="Kim M.K."/>
        </authorList>
    </citation>
    <scope>NUCLEOTIDE SEQUENCE</scope>
    <source>
        <strain evidence="2">ASUV-10-1</strain>
    </source>
</reference>
<keyword evidence="1" id="KW-0732">Signal</keyword>
<dbReference type="InterPro" id="IPR013320">
    <property type="entry name" value="ConA-like_dom_sf"/>
</dbReference>
<comment type="caution">
    <text evidence="2">The sequence shown here is derived from an EMBL/GenBank/DDBJ whole genome shotgun (WGS) entry which is preliminary data.</text>
</comment>
<evidence type="ECO:0000313" key="3">
    <source>
        <dbReference type="Proteomes" id="UP001176429"/>
    </source>
</evidence>
<feature type="chain" id="PRO_5046234507" evidence="1">
    <location>
        <begin position="24"/>
        <end position="268"/>
    </location>
</feature>
<evidence type="ECO:0000256" key="1">
    <source>
        <dbReference type="SAM" id="SignalP"/>
    </source>
</evidence>
<proteinExistence type="predicted"/>